<dbReference type="PANTHER" id="PTHR33110:SF36">
    <property type="entry name" value="OS06G0148600 PROTEIN"/>
    <property type="match status" value="1"/>
</dbReference>
<dbReference type="SUPFAM" id="SSF81383">
    <property type="entry name" value="F-box domain"/>
    <property type="match status" value="1"/>
</dbReference>
<proteinExistence type="predicted"/>
<dbReference type="EnsemblPlants" id="LPERR06G02930.2">
    <property type="protein sequence ID" value="LPERR06G02930.2"/>
    <property type="gene ID" value="LPERR06G02930"/>
</dbReference>
<reference evidence="3 4" key="1">
    <citation type="submission" date="2012-08" db="EMBL/GenBank/DDBJ databases">
        <title>Oryza genome evolution.</title>
        <authorList>
            <person name="Wing R.A."/>
        </authorList>
    </citation>
    <scope>NUCLEOTIDE SEQUENCE</scope>
</reference>
<dbReference type="AlphaFoldDB" id="A0A0D9WLU8"/>
<accession>A0A0D9WLU8</accession>
<sequence length="1015" mass="112520">MGYMISVFLVGCGGKLLIVKRYISSMVPHDKTAGFEVFEADLTNRPGRWRRVNNLGGQALFVGKCCSKAFPAGEAGGAQEDCIYFMCDYPQPKFAADPLRDSGVYNMRNGMITPLLTGTTAAPTHRAGQSRPTWLFPTKMKQKGKPPKSSPSLRGEVPIHDGLLAAGDVSLAGERRETKRAESFTLPLDRSTAAGKSISVDKLIMASTLQSSSWADLQPELLGLVLRRLPSLADRVRLRAVCRPWHSNARMQSLPPPLPWLALLDGTFLSIPNGEIHYMHVPDDACCHGSIDNWLFLMQSDGECSLLNPFSKATLNLPKLATYLHHEQNNAAYRFEPVFYKLVAPSTPDSSPDSLIAALIMDEGNLTTVFICQPPVATDSSRTWEPLEHLADFEPLEHLADFVFLDGKLYAIAMFGDLVILEISGSSGKKANISGINFLINSRDHHRDLPKSLRKDKVYTIREYLVECSGRLLMVRQYIDLMAHATVHNWFGHDKTAGFMVFEADLSSRPGRWRMLSNLGGQALFVGKHCSKAFPAREAGGAQEDCIYFMCDYPQPKFSVDPLLDSGVYNMRNGMITDCSSTSTLCWPEPSDLIMASELQSSSWADLQPELLGLILKRLPSLADRVRLRAICRPWCSNARLQSLPPPLPWLSLIDGTFLSITSGEIHRLPVPDGACCHGSIRNWLFLVQSDGRCLLMNPFSKATLNIPMLAIFWLNKQLNPGFGLEPLCYKLAVTSLLDSSPDCLVAVLITDDGYNSTVFLWQPPVATDPSRSREPLKHISDFTFFDGKLYALSLFGDLVTLEISGILERKPNISSLQYVIDSCDHIDNATVPLPKDIAYVVSEYLVECGGRLLKVKRYKHSKFHWPGQSFFERDKTAGFEVFEADFSSRPGQWRRVNNLGGQALFVGKHCSKAFPAGEAGGAQEDCIYFMRDYSAPKFVEDPLRDSGVYNMRNGMITSLLTGTAALLQPPVGQSRIMASKLQSSSWADLYPELLALVLGRLPSHADRVRLRAAC</sequence>
<evidence type="ECO:0000313" key="4">
    <source>
        <dbReference type="Proteomes" id="UP000032180"/>
    </source>
</evidence>
<dbReference type="Proteomes" id="UP000032180">
    <property type="component" value="Chromosome 6"/>
</dbReference>
<organism evidence="3 4">
    <name type="scientific">Leersia perrieri</name>
    <dbReference type="NCBI Taxonomy" id="77586"/>
    <lineage>
        <taxon>Eukaryota</taxon>
        <taxon>Viridiplantae</taxon>
        <taxon>Streptophyta</taxon>
        <taxon>Embryophyta</taxon>
        <taxon>Tracheophyta</taxon>
        <taxon>Spermatophyta</taxon>
        <taxon>Magnoliopsida</taxon>
        <taxon>Liliopsida</taxon>
        <taxon>Poales</taxon>
        <taxon>Poaceae</taxon>
        <taxon>BOP clade</taxon>
        <taxon>Oryzoideae</taxon>
        <taxon>Oryzeae</taxon>
        <taxon>Oryzinae</taxon>
        <taxon>Leersia</taxon>
    </lineage>
</organism>
<reference evidence="4" key="2">
    <citation type="submission" date="2013-12" db="EMBL/GenBank/DDBJ databases">
        <authorList>
            <person name="Yu Y."/>
            <person name="Lee S."/>
            <person name="de Baynast K."/>
            <person name="Wissotski M."/>
            <person name="Liu L."/>
            <person name="Talag J."/>
            <person name="Goicoechea J."/>
            <person name="Angelova A."/>
            <person name="Jetty R."/>
            <person name="Kudrna D."/>
            <person name="Golser W."/>
            <person name="Rivera L."/>
            <person name="Zhang J."/>
            <person name="Wing R."/>
        </authorList>
    </citation>
    <scope>NUCLEOTIDE SEQUENCE</scope>
</reference>
<dbReference type="InterPro" id="IPR036047">
    <property type="entry name" value="F-box-like_dom_sf"/>
</dbReference>
<evidence type="ECO:0000256" key="1">
    <source>
        <dbReference type="SAM" id="MobiDB-lite"/>
    </source>
</evidence>
<evidence type="ECO:0000313" key="3">
    <source>
        <dbReference type="EnsemblPlants" id="LPERR06G02930.2"/>
    </source>
</evidence>
<evidence type="ECO:0000259" key="2">
    <source>
        <dbReference type="Pfam" id="PF03478"/>
    </source>
</evidence>
<feature type="region of interest" description="Disordered" evidence="1">
    <location>
        <begin position="137"/>
        <end position="157"/>
    </location>
</feature>
<dbReference type="InterPro" id="IPR005174">
    <property type="entry name" value="KIB1-4_b-propeller"/>
</dbReference>
<name>A0A0D9WLU8_9ORYZ</name>
<dbReference type="Pfam" id="PF03478">
    <property type="entry name" value="Beta-prop_KIB1-4"/>
    <property type="match status" value="3"/>
</dbReference>
<feature type="domain" description="KIB1-4 beta-propeller" evidence="2">
    <location>
        <begin position="8"/>
        <end position="106"/>
    </location>
</feature>
<dbReference type="Gene3D" id="1.20.1280.50">
    <property type="match status" value="1"/>
</dbReference>
<reference evidence="3" key="3">
    <citation type="submission" date="2015-04" db="UniProtKB">
        <authorList>
            <consortium name="EnsemblPlants"/>
        </authorList>
    </citation>
    <scope>IDENTIFICATION</scope>
</reference>
<keyword evidence="4" id="KW-1185">Reference proteome</keyword>
<protein>
    <recommendedName>
        <fullName evidence="2">KIB1-4 beta-propeller domain-containing protein</fullName>
    </recommendedName>
</protein>
<dbReference type="PANTHER" id="PTHR33110">
    <property type="entry name" value="F-BOX/KELCH-REPEAT PROTEIN-RELATED"/>
    <property type="match status" value="1"/>
</dbReference>
<dbReference type="Gramene" id="LPERR06G02930.2">
    <property type="protein sequence ID" value="LPERR06G02930.2"/>
    <property type="gene ID" value="LPERR06G02930"/>
</dbReference>
<feature type="domain" description="KIB1-4 beta-propeller" evidence="2">
    <location>
        <begin position="658"/>
        <end position="951"/>
    </location>
</feature>
<dbReference type="HOGENOM" id="CLU_297070_0_0_1"/>
<feature type="domain" description="KIB1-4 beta-propeller" evidence="2">
    <location>
        <begin position="268"/>
        <end position="570"/>
    </location>
</feature>